<dbReference type="Proteomes" id="UP000309667">
    <property type="component" value="Unassembled WGS sequence"/>
</dbReference>
<feature type="region of interest" description="Disordered" evidence="1">
    <location>
        <begin position="113"/>
        <end position="132"/>
    </location>
</feature>
<dbReference type="EMBL" id="STGT01000002">
    <property type="protein sequence ID" value="THV15162.1"/>
    <property type="molecule type" value="Genomic_DNA"/>
</dbReference>
<protein>
    <submittedName>
        <fullName evidence="2">Response regulator</fullName>
    </submittedName>
</protein>
<dbReference type="RefSeq" id="WP_136557449.1">
    <property type="nucleotide sequence ID" value="NZ_STGT01000002.1"/>
</dbReference>
<comment type="caution">
    <text evidence="2">The sequence shown here is derived from an EMBL/GenBank/DDBJ whole genome shotgun (WGS) entry which is preliminary data.</text>
</comment>
<dbReference type="SUPFAM" id="SSF52172">
    <property type="entry name" value="CheY-like"/>
    <property type="match status" value="1"/>
</dbReference>
<gene>
    <name evidence="2" type="ORF">E9677_07310</name>
</gene>
<sequence>MSSAPLRVLVAENQYLIAMEVERLLGETLPCEVTITPLAQLRGTLAAGMFDVVIVEAALTESQNLERALAITQAGARPVFLSSYDHPAVKGTVASVHPIVAKPPQSDELAAAVLKASHRHSQSDGEGLLDDG</sequence>
<evidence type="ECO:0000256" key="1">
    <source>
        <dbReference type="SAM" id="MobiDB-lite"/>
    </source>
</evidence>
<accession>A0ABY2QWR9</accession>
<evidence type="ECO:0000313" key="2">
    <source>
        <dbReference type="EMBL" id="THV15162.1"/>
    </source>
</evidence>
<dbReference type="InterPro" id="IPR011006">
    <property type="entry name" value="CheY-like_superfamily"/>
</dbReference>
<dbReference type="Gene3D" id="3.40.50.2300">
    <property type="match status" value="1"/>
</dbReference>
<reference evidence="2 3" key="1">
    <citation type="submission" date="2019-04" db="EMBL/GenBank/DDBJ databases">
        <title>Genome sequence of strain 7209-2.</title>
        <authorList>
            <person name="Gao J."/>
            <person name="Sun J."/>
        </authorList>
    </citation>
    <scope>NUCLEOTIDE SEQUENCE [LARGE SCALE GENOMIC DNA]</scope>
    <source>
        <strain evidence="2 3">7209-2</strain>
    </source>
</reference>
<name>A0ABY2QWR9_9HYPH</name>
<evidence type="ECO:0000313" key="3">
    <source>
        <dbReference type="Proteomes" id="UP000309667"/>
    </source>
</evidence>
<organism evidence="2 3">
    <name type="scientific">Rhizobium rhizophilum</name>
    <dbReference type="NCBI Taxonomy" id="1850373"/>
    <lineage>
        <taxon>Bacteria</taxon>
        <taxon>Pseudomonadati</taxon>
        <taxon>Pseudomonadota</taxon>
        <taxon>Alphaproteobacteria</taxon>
        <taxon>Hyphomicrobiales</taxon>
        <taxon>Rhizobiaceae</taxon>
        <taxon>Rhizobium/Agrobacterium group</taxon>
        <taxon>Rhizobium</taxon>
    </lineage>
</organism>
<keyword evidence="3" id="KW-1185">Reference proteome</keyword>
<proteinExistence type="predicted"/>